<dbReference type="AlphaFoldDB" id="A0A1B1A533"/>
<dbReference type="EMBL" id="CP015230">
    <property type="protein sequence ID" value="ANP41693.1"/>
    <property type="molecule type" value="Genomic_DNA"/>
</dbReference>
<sequence length="295" mass="34991">MAMYSPSRLSQKNRGRRVFLEFIKFIDKTNYWIDCYATWSIIATFTLALILLYVAKFQFSDIGKIYADFFWVLFGVSSLILISLSLTYSKYPQIMERDANLAYSTLMEVKRDAVEFNKDWCLPNGFSKDHGQLDAMQLSKFCKIVSDLVIEVHDIETSFYITIPFDVSPDEGDHWVLKNYNQKPKWEDIKMLKYRREFDERIGTSYSSSSIEERNIVRKLMVYINGNHAEYNARVQSIRDAIGPYRMFVMFEFFRMIILHVAAIAAAFRLYRPLWELRQKKRNLNKWRPHPHDPV</sequence>
<dbReference type="KEGG" id="rmb:K529_013015"/>
<keyword evidence="1" id="KW-1133">Transmembrane helix</keyword>
<evidence type="ECO:0000256" key="1">
    <source>
        <dbReference type="SAM" id="Phobius"/>
    </source>
</evidence>
<organism evidence="2 3">
    <name type="scientific">Tritonibacter mobilis F1926</name>
    <dbReference type="NCBI Taxonomy" id="1265309"/>
    <lineage>
        <taxon>Bacteria</taxon>
        <taxon>Pseudomonadati</taxon>
        <taxon>Pseudomonadota</taxon>
        <taxon>Alphaproteobacteria</taxon>
        <taxon>Rhodobacterales</taxon>
        <taxon>Paracoccaceae</taxon>
        <taxon>Tritonibacter</taxon>
    </lineage>
</organism>
<evidence type="ECO:0000313" key="2">
    <source>
        <dbReference type="EMBL" id="ANP41693.1"/>
    </source>
</evidence>
<protein>
    <submittedName>
        <fullName evidence="2">Uncharacterized protein</fullName>
    </submittedName>
</protein>
<proteinExistence type="predicted"/>
<accession>A0A1B1A533</accession>
<name>A0A1B1A533_9RHOB</name>
<feature type="transmembrane region" description="Helical" evidence="1">
    <location>
        <begin position="36"/>
        <end position="54"/>
    </location>
</feature>
<evidence type="ECO:0000313" key="3">
    <source>
        <dbReference type="Proteomes" id="UP000013243"/>
    </source>
</evidence>
<keyword evidence="1" id="KW-0812">Transmembrane</keyword>
<dbReference type="Proteomes" id="UP000013243">
    <property type="component" value="Chromosome"/>
</dbReference>
<keyword evidence="1" id="KW-0472">Membrane</keyword>
<feature type="transmembrane region" description="Helical" evidence="1">
    <location>
        <begin position="66"/>
        <end position="88"/>
    </location>
</feature>
<feature type="transmembrane region" description="Helical" evidence="1">
    <location>
        <begin position="253"/>
        <end position="271"/>
    </location>
</feature>
<reference evidence="2 3" key="1">
    <citation type="journal article" date="2016" name="ISME J.">
        <title>Global occurrence and heterogeneity of the Roseobacter-clade species Ruegeria mobilis.</title>
        <authorList>
            <person name="Sonnenschein E."/>
            <person name="Gram L."/>
        </authorList>
    </citation>
    <scope>NUCLEOTIDE SEQUENCE [LARGE SCALE GENOMIC DNA]</scope>
    <source>
        <strain evidence="2 3">F1926</strain>
    </source>
</reference>
<gene>
    <name evidence="2" type="ORF">K529_013015</name>
</gene>